<dbReference type="Pfam" id="PF00482">
    <property type="entry name" value="T2SSF"/>
    <property type="match status" value="1"/>
</dbReference>
<keyword evidence="2" id="KW-1003">Cell membrane</keyword>
<comment type="subcellular location">
    <subcellularLocation>
        <location evidence="1">Cell membrane</location>
        <topology evidence="1">Multi-pass membrane protein</topology>
    </subcellularLocation>
</comment>
<evidence type="ECO:0000259" key="7">
    <source>
        <dbReference type="Pfam" id="PF00482"/>
    </source>
</evidence>
<dbReference type="PANTHER" id="PTHR35007:SF2">
    <property type="entry name" value="PILUS ASSEMBLE PROTEIN"/>
    <property type="match status" value="1"/>
</dbReference>
<dbReference type="RefSeq" id="WP_145275820.1">
    <property type="nucleotide sequence ID" value="NZ_CP036272.1"/>
</dbReference>
<evidence type="ECO:0000256" key="4">
    <source>
        <dbReference type="ARBA" id="ARBA00022989"/>
    </source>
</evidence>
<accession>A0A517SZY5</accession>
<feature type="domain" description="Type II secretion system protein GspF" evidence="7">
    <location>
        <begin position="180"/>
        <end position="308"/>
    </location>
</feature>
<keyword evidence="9" id="KW-1185">Reference proteome</keyword>
<keyword evidence="4 6" id="KW-1133">Transmembrane helix</keyword>
<organism evidence="8 9">
    <name type="scientific">Stieleria bergensis</name>
    <dbReference type="NCBI Taxonomy" id="2528025"/>
    <lineage>
        <taxon>Bacteria</taxon>
        <taxon>Pseudomonadati</taxon>
        <taxon>Planctomycetota</taxon>
        <taxon>Planctomycetia</taxon>
        <taxon>Pirellulales</taxon>
        <taxon>Pirellulaceae</taxon>
        <taxon>Stieleria</taxon>
    </lineage>
</organism>
<feature type="transmembrane region" description="Helical" evidence="6">
    <location>
        <begin position="12"/>
        <end position="31"/>
    </location>
</feature>
<feature type="transmembrane region" description="Helical" evidence="6">
    <location>
        <begin position="115"/>
        <end position="136"/>
    </location>
</feature>
<evidence type="ECO:0000256" key="3">
    <source>
        <dbReference type="ARBA" id="ARBA00022692"/>
    </source>
</evidence>
<dbReference type="EMBL" id="CP036272">
    <property type="protein sequence ID" value="QDT61633.1"/>
    <property type="molecule type" value="Genomic_DNA"/>
</dbReference>
<evidence type="ECO:0000256" key="6">
    <source>
        <dbReference type="SAM" id="Phobius"/>
    </source>
</evidence>
<dbReference type="GO" id="GO:0005886">
    <property type="term" value="C:plasma membrane"/>
    <property type="evidence" value="ECO:0007669"/>
    <property type="project" value="UniProtKB-SubCell"/>
</dbReference>
<feature type="transmembrane region" description="Helical" evidence="6">
    <location>
        <begin position="142"/>
        <end position="161"/>
    </location>
</feature>
<evidence type="ECO:0000256" key="1">
    <source>
        <dbReference type="ARBA" id="ARBA00004651"/>
    </source>
</evidence>
<name>A0A517SZY5_9BACT</name>
<dbReference type="Proteomes" id="UP000315003">
    <property type="component" value="Chromosome"/>
</dbReference>
<dbReference type="AlphaFoldDB" id="A0A517SZY5"/>
<dbReference type="OrthoDB" id="9810662at2"/>
<proteinExistence type="predicted"/>
<protein>
    <submittedName>
        <fullName evidence="8">Bacterial type II secretion system protein F domain protein</fullName>
    </submittedName>
</protein>
<keyword evidence="5 6" id="KW-0472">Membrane</keyword>
<gene>
    <name evidence="8" type="ORF">SV7mr_41720</name>
</gene>
<dbReference type="PANTHER" id="PTHR35007">
    <property type="entry name" value="INTEGRAL MEMBRANE PROTEIN-RELATED"/>
    <property type="match status" value="1"/>
</dbReference>
<dbReference type="InterPro" id="IPR018076">
    <property type="entry name" value="T2SS_GspF_dom"/>
</dbReference>
<evidence type="ECO:0000256" key="5">
    <source>
        <dbReference type="ARBA" id="ARBA00023136"/>
    </source>
</evidence>
<feature type="transmembrane region" description="Helical" evidence="6">
    <location>
        <begin position="292"/>
        <end position="313"/>
    </location>
</feature>
<evidence type="ECO:0000313" key="8">
    <source>
        <dbReference type="EMBL" id="QDT61633.1"/>
    </source>
</evidence>
<reference evidence="8 9" key="1">
    <citation type="submission" date="2019-02" db="EMBL/GenBank/DDBJ databases">
        <title>Deep-cultivation of Planctomycetes and their phenomic and genomic characterization uncovers novel biology.</title>
        <authorList>
            <person name="Wiegand S."/>
            <person name="Jogler M."/>
            <person name="Boedeker C."/>
            <person name="Pinto D."/>
            <person name="Vollmers J."/>
            <person name="Rivas-Marin E."/>
            <person name="Kohn T."/>
            <person name="Peeters S.H."/>
            <person name="Heuer A."/>
            <person name="Rast P."/>
            <person name="Oberbeckmann S."/>
            <person name="Bunk B."/>
            <person name="Jeske O."/>
            <person name="Meyerdierks A."/>
            <person name="Storesund J.E."/>
            <person name="Kallscheuer N."/>
            <person name="Luecker S."/>
            <person name="Lage O.M."/>
            <person name="Pohl T."/>
            <person name="Merkel B.J."/>
            <person name="Hornburger P."/>
            <person name="Mueller R.-W."/>
            <person name="Bruemmer F."/>
            <person name="Labrenz M."/>
            <person name="Spormann A.M."/>
            <person name="Op den Camp H."/>
            <person name="Overmann J."/>
            <person name="Amann R."/>
            <person name="Jetten M.S.M."/>
            <person name="Mascher T."/>
            <person name="Medema M.H."/>
            <person name="Devos D.P."/>
            <person name="Kaster A.-K."/>
            <person name="Ovreas L."/>
            <person name="Rohde M."/>
            <person name="Galperin M.Y."/>
            <person name="Jogler C."/>
        </authorList>
    </citation>
    <scope>NUCLEOTIDE SEQUENCE [LARGE SCALE GENOMIC DNA]</scope>
    <source>
        <strain evidence="8 9">SV_7m_r</strain>
    </source>
</reference>
<keyword evidence="3 6" id="KW-0812">Transmembrane</keyword>
<sequence>MTLPLAFLDNPILLTTVAIFVCVSLGAWFVLTRVSGADKPQAEARLERMRVRNSDLAGDTQEGSSRNEALTMYLEKAANPIADKVSGNEKEMGALREVLLNAGYRREAAPIVFKMIQLACTGIGLLIGSGYGLFANGLSQDMVIKVAGGLIIGFLLPRFVLGMKARKRKEKIFLGLPDALDLMVVCVEAGLGIDQALRKVAEEMSKSHKEVGEEFGIANKQLQLGRTRSEVLQALGFRSGVDDLKQLASILIQADKFGSSVADALRVQSDSMRIRRRQIAEEKAAKTAVKMIFPLVLFIFPGIFVILVGPAGISMYRTLIAPDSGPPN</sequence>
<evidence type="ECO:0000313" key="9">
    <source>
        <dbReference type="Proteomes" id="UP000315003"/>
    </source>
</evidence>
<evidence type="ECO:0000256" key="2">
    <source>
        <dbReference type="ARBA" id="ARBA00022475"/>
    </source>
</evidence>